<dbReference type="EMBL" id="DWUY01000084">
    <property type="protein sequence ID" value="HJD28110.1"/>
    <property type="molecule type" value="Genomic_DNA"/>
</dbReference>
<name>A0A9D2QRD0_9FIRM</name>
<gene>
    <name evidence="1" type="ORF">H9914_03815</name>
</gene>
<reference evidence="1" key="1">
    <citation type="journal article" date="2021" name="PeerJ">
        <title>Extensive microbial diversity within the chicken gut microbiome revealed by metagenomics and culture.</title>
        <authorList>
            <person name="Gilroy R."/>
            <person name="Ravi A."/>
            <person name="Getino M."/>
            <person name="Pursley I."/>
            <person name="Horton D.L."/>
            <person name="Alikhan N.F."/>
            <person name="Baker D."/>
            <person name="Gharbi K."/>
            <person name="Hall N."/>
            <person name="Watson M."/>
            <person name="Adriaenssens E.M."/>
            <person name="Foster-Nyarko E."/>
            <person name="Jarju S."/>
            <person name="Secka A."/>
            <person name="Antonio M."/>
            <person name="Oren A."/>
            <person name="Chaudhuri R.R."/>
            <person name="La Ragione R."/>
            <person name="Hildebrand F."/>
            <person name="Pallen M.J."/>
        </authorList>
    </citation>
    <scope>NUCLEOTIDE SEQUENCE</scope>
    <source>
        <strain evidence="1">ChiBcec6-4105</strain>
    </source>
</reference>
<reference evidence="1" key="2">
    <citation type="submission" date="2021-04" db="EMBL/GenBank/DDBJ databases">
        <authorList>
            <person name="Gilroy R."/>
        </authorList>
    </citation>
    <scope>NUCLEOTIDE SEQUENCE</scope>
    <source>
        <strain evidence="1">ChiBcec6-4105</strain>
    </source>
</reference>
<protein>
    <recommendedName>
        <fullName evidence="3">Extracellular solute-binding protein</fullName>
    </recommendedName>
</protein>
<dbReference type="AlphaFoldDB" id="A0A9D2QRD0"/>
<evidence type="ECO:0000313" key="2">
    <source>
        <dbReference type="Proteomes" id="UP000823892"/>
    </source>
</evidence>
<sequence>MKRIRLTRFRYYLTGIIVLIILCSTGACKSNDKTKTETITICTEERIKYIVEDVMKYFNDTRETPVDFQVTYIPENENERAGVCKRLRTELMTGKGADIYVLSEYQRNGGLFSVDEDTLLLPDANKTLYSGVFKDISEYTAGDESFQKCFAPVMEAGATEGKQYILPFSFDTDMLKSAENGNSGSVSMEDCKQPLPDLLKDGKLKDIYPDSFMLDVRSWIGNSFDYQKGQIYFSKEDIAYVLEYTAANHDLYDSNFVPEYMIAAGQYENLHSFDSYLDDLQATEYEYLPMVTLDGRPAARILSYGAVGRTCKNPELAYDFLRIFWQDEFVSEDGLPLPHEDFTAYYQNATVLNLGGIPVREDLWEKWYLMKSGTSEPTETAVKNAQNFSNALEQTVTARFLCTVDNLGTEINNMFMKDGHVDLDRDGVEEDIELAADMLYNNTRYIVME</sequence>
<organism evidence="1 2">
    <name type="scientific">Candidatus Blautia avicola</name>
    <dbReference type="NCBI Taxonomy" id="2838483"/>
    <lineage>
        <taxon>Bacteria</taxon>
        <taxon>Bacillati</taxon>
        <taxon>Bacillota</taxon>
        <taxon>Clostridia</taxon>
        <taxon>Lachnospirales</taxon>
        <taxon>Lachnospiraceae</taxon>
        <taxon>Blautia</taxon>
    </lineage>
</organism>
<dbReference type="Gene3D" id="3.40.190.10">
    <property type="entry name" value="Periplasmic binding protein-like II"/>
    <property type="match status" value="1"/>
</dbReference>
<dbReference type="PROSITE" id="PS51257">
    <property type="entry name" value="PROKAR_LIPOPROTEIN"/>
    <property type="match status" value="1"/>
</dbReference>
<accession>A0A9D2QRD0</accession>
<comment type="caution">
    <text evidence="1">The sequence shown here is derived from an EMBL/GenBank/DDBJ whole genome shotgun (WGS) entry which is preliminary data.</text>
</comment>
<dbReference type="Proteomes" id="UP000823892">
    <property type="component" value="Unassembled WGS sequence"/>
</dbReference>
<proteinExistence type="predicted"/>
<evidence type="ECO:0008006" key="3">
    <source>
        <dbReference type="Google" id="ProtNLM"/>
    </source>
</evidence>
<dbReference type="SUPFAM" id="SSF53850">
    <property type="entry name" value="Periplasmic binding protein-like II"/>
    <property type="match status" value="1"/>
</dbReference>
<evidence type="ECO:0000313" key="1">
    <source>
        <dbReference type="EMBL" id="HJD28110.1"/>
    </source>
</evidence>